<keyword evidence="5" id="KW-1185">Reference proteome</keyword>
<evidence type="ECO:0000256" key="1">
    <source>
        <dbReference type="ARBA" id="ARBA00022679"/>
    </source>
</evidence>
<dbReference type="PANTHER" id="PTHR43877:SF2">
    <property type="entry name" value="AMINOALKYLPHOSPHONATE N-ACETYLTRANSFERASE-RELATED"/>
    <property type="match status" value="1"/>
</dbReference>
<dbReference type="GO" id="GO:0016747">
    <property type="term" value="F:acyltransferase activity, transferring groups other than amino-acyl groups"/>
    <property type="evidence" value="ECO:0007669"/>
    <property type="project" value="InterPro"/>
</dbReference>
<proteinExistence type="predicted"/>
<evidence type="ECO:0000313" key="5">
    <source>
        <dbReference type="Proteomes" id="UP000051682"/>
    </source>
</evidence>
<dbReference type="PROSITE" id="PS51186">
    <property type="entry name" value="GNAT"/>
    <property type="match status" value="1"/>
</dbReference>
<protein>
    <submittedName>
        <fullName evidence="4">GNAT family acetyltransferase</fullName>
    </submittedName>
</protein>
<dbReference type="InterPro" id="IPR016181">
    <property type="entry name" value="Acyl_CoA_acyltransferase"/>
</dbReference>
<dbReference type="STRING" id="452084.AR438_13765"/>
<dbReference type="RefSeq" id="WP_056016196.1">
    <property type="nucleotide sequence ID" value="NZ_LLYZ01000009.1"/>
</dbReference>
<evidence type="ECO:0000256" key="2">
    <source>
        <dbReference type="ARBA" id="ARBA00023315"/>
    </source>
</evidence>
<feature type="domain" description="N-acetyltransferase" evidence="3">
    <location>
        <begin position="1"/>
        <end position="149"/>
    </location>
</feature>
<comment type="caution">
    <text evidence="4">The sequence shown here is derived from an EMBL/GenBank/DDBJ whole genome shotgun (WGS) entry which is preliminary data.</text>
</comment>
<sequence>MTVKRVDSTDHDFRNLVQFLDADLAIRDGDEHDFYHQFNKIDMLKHCIVIYLDGNPVACGAIKPFDEKSVEVKRMYTDPQKRKMGLASETLNQLEIWAKELGYKKCVLETGIKQPEAIALYEKCGYQKIPNYGQYVGVENSVCFEKEIH</sequence>
<dbReference type="CDD" id="cd04301">
    <property type="entry name" value="NAT_SF"/>
    <property type="match status" value="1"/>
</dbReference>
<dbReference type="InterPro" id="IPR050832">
    <property type="entry name" value="Bact_Acetyltransf"/>
</dbReference>
<dbReference type="InterPro" id="IPR000182">
    <property type="entry name" value="GNAT_dom"/>
</dbReference>
<dbReference type="Pfam" id="PF00583">
    <property type="entry name" value="Acetyltransf_1"/>
    <property type="match status" value="1"/>
</dbReference>
<evidence type="ECO:0000259" key="3">
    <source>
        <dbReference type="PROSITE" id="PS51186"/>
    </source>
</evidence>
<dbReference type="Proteomes" id="UP000051682">
    <property type="component" value="Unassembled WGS sequence"/>
</dbReference>
<dbReference type="EMBL" id="LLYZ01000009">
    <property type="protein sequence ID" value="KQK24987.1"/>
    <property type="molecule type" value="Genomic_DNA"/>
</dbReference>
<evidence type="ECO:0000313" key="4">
    <source>
        <dbReference type="EMBL" id="KQK24987.1"/>
    </source>
</evidence>
<dbReference type="PANTHER" id="PTHR43877">
    <property type="entry name" value="AMINOALKYLPHOSPHONATE N-ACETYLTRANSFERASE-RELATED-RELATED"/>
    <property type="match status" value="1"/>
</dbReference>
<keyword evidence="1 4" id="KW-0808">Transferase</keyword>
<reference evidence="4 5" key="1">
    <citation type="submission" date="2015-10" db="EMBL/GenBank/DDBJ databases">
        <title>Chryseobacterium aquaticum genome.</title>
        <authorList>
            <person name="Newman J.D."/>
            <person name="Ferguson M.B."/>
            <person name="Miller J.R."/>
        </authorList>
    </citation>
    <scope>NUCLEOTIDE SEQUENCE [LARGE SCALE GENOMIC DNA]</scope>
    <source>
        <strain evidence="4 5">KCTC 12483</strain>
    </source>
</reference>
<dbReference type="OrthoDB" id="9803233at2"/>
<dbReference type="AlphaFoldDB" id="A0A0Q3K5A2"/>
<dbReference type="SUPFAM" id="SSF55729">
    <property type="entry name" value="Acyl-CoA N-acyltransferases (Nat)"/>
    <property type="match status" value="1"/>
</dbReference>
<dbReference type="Gene3D" id="3.40.630.30">
    <property type="match status" value="1"/>
</dbReference>
<gene>
    <name evidence="4" type="ORF">AR438_13765</name>
</gene>
<name>A0A0Q3K5A2_9FLAO</name>
<accession>A0A0Q3K5A2</accession>
<keyword evidence="2" id="KW-0012">Acyltransferase</keyword>
<organism evidence="4 5">
    <name type="scientific">Chryseobacterium aquaticum</name>
    <dbReference type="NCBI Taxonomy" id="452084"/>
    <lineage>
        <taxon>Bacteria</taxon>
        <taxon>Pseudomonadati</taxon>
        <taxon>Bacteroidota</taxon>
        <taxon>Flavobacteriia</taxon>
        <taxon>Flavobacteriales</taxon>
        <taxon>Weeksellaceae</taxon>
        <taxon>Chryseobacterium group</taxon>
        <taxon>Chryseobacterium</taxon>
    </lineage>
</organism>